<dbReference type="Gene3D" id="1.20.120.330">
    <property type="entry name" value="Nucleotidyltransferases domain 2"/>
    <property type="match status" value="1"/>
</dbReference>
<organism evidence="1 2">
    <name type="scientific">Paenibacillus sabuli</name>
    <dbReference type="NCBI Taxonomy" id="2772509"/>
    <lineage>
        <taxon>Bacteria</taxon>
        <taxon>Bacillati</taxon>
        <taxon>Bacillota</taxon>
        <taxon>Bacilli</taxon>
        <taxon>Bacillales</taxon>
        <taxon>Paenibacillaceae</taxon>
        <taxon>Paenibacillus</taxon>
    </lineage>
</organism>
<comment type="caution">
    <text evidence="1">The sequence shown here is derived from an EMBL/GenBank/DDBJ whole genome shotgun (WGS) entry which is preliminary data.</text>
</comment>
<dbReference type="Proteomes" id="UP000621560">
    <property type="component" value="Unassembled WGS sequence"/>
</dbReference>
<protein>
    <submittedName>
        <fullName evidence="1">HEPN domain-containing protein</fullName>
    </submittedName>
</protein>
<name>A0A927BYM2_9BACL</name>
<reference evidence="1" key="1">
    <citation type="submission" date="2020-09" db="EMBL/GenBank/DDBJ databases">
        <title>A novel bacterium of genus Paenibacillus, isolated from South China Sea.</title>
        <authorList>
            <person name="Huang H."/>
            <person name="Mo K."/>
            <person name="Hu Y."/>
        </authorList>
    </citation>
    <scope>NUCLEOTIDE SEQUENCE</scope>
    <source>
        <strain evidence="1">IB182496</strain>
    </source>
</reference>
<dbReference type="SUPFAM" id="SSF81593">
    <property type="entry name" value="Nucleotidyltransferase substrate binding subunit/domain"/>
    <property type="match status" value="1"/>
</dbReference>
<proteinExistence type="predicted"/>
<gene>
    <name evidence="1" type="ORF">IDH44_23385</name>
</gene>
<dbReference type="RefSeq" id="WP_190921252.1">
    <property type="nucleotide sequence ID" value="NZ_JACXIZ010000055.1"/>
</dbReference>
<evidence type="ECO:0000313" key="1">
    <source>
        <dbReference type="EMBL" id="MBD2848150.1"/>
    </source>
</evidence>
<dbReference type="EMBL" id="JACXIZ010000055">
    <property type="protein sequence ID" value="MBD2848150.1"/>
    <property type="molecule type" value="Genomic_DNA"/>
</dbReference>
<sequence length="54" mass="6301">MKNNDCLEWFNKSKGDWRSAEVLKASGEFDTSCYHYHQSAFTHDLELGIVFAWS</sequence>
<evidence type="ECO:0000313" key="2">
    <source>
        <dbReference type="Proteomes" id="UP000621560"/>
    </source>
</evidence>
<accession>A0A927BYM2</accession>
<keyword evidence="2" id="KW-1185">Reference proteome</keyword>
<dbReference type="AlphaFoldDB" id="A0A927BYM2"/>